<proteinExistence type="predicted"/>
<comment type="caution">
    <text evidence="3">The sequence shown here is derived from an EMBL/GenBank/DDBJ whole genome shotgun (WGS) entry which is preliminary data.</text>
</comment>
<reference evidence="3 4" key="1">
    <citation type="submission" date="2024-10" db="EMBL/GenBank/DDBJ databases">
        <authorList>
            <person name="Kim D."/>
        </authorList>
    </citation>
    <scope>NUCLEOTIDE SEQUENCE [LARGE SCALE GENOMIC DNA]</scope>
    <source>
        <strain evidence="3">BH-2024</strain>
    </source>
</reference>
<dbReference type="AlphaFoldDB" id="A0ABD2KEV3"/>
<name>A0ABD2KEV3_9BILA</name>
<keyword evidence="2" id="KW-1133">Transmembrane helix</keyword>
<dbReference type="EMBL" id="JBICBT010000781">
    <property type="protein sequence ID" value="KAL3101429.1"/>
    <property type="molecule type" value="Genomic_DNA"/>
</dbReference>
<dbReference type="Proteomes" id="UP001620626">
    <property type="component" value="Unassembled WGS sequence"/>
</dbReference>
<feature type="region of interest" description="Disordered" evidence="1">
    <location>
        <begin position="68"/>
        <end position="88"/>
    </location>
</feature>
<feature type="transmembrane region" description="Helical" evidence="2">
    <location>
        <begin position="38"/>
        <end position="61"/>
    </location>
</feature>
<gene>
    <name evidence="3" type="ORF">niasHT_025411</name>
</gene>
<feature type="compositionally biased region" description="Polar residues" evidence="1">
    <location>
        <begin position="17"/>
        <end position="26"/>
    </location>
</feature>
<keyword evidence="2" id="KW-0472">Membrane</keyword>
<accession>A0ABD2KEV3</accession>
<keyword evidence="2" id="KW-0812">Transmembrane</keyword>
<protein>
    <submittedName>
        <fullName evidence="3">Uncharacterized protein</fullName>
    </submittedName>
</protein>
<sequence>MSSAPQHHASLPEQHQPHANGNGSIFQNPTPFLDSASLLVFAGALLLPSLFYMAVLILVCCQCPERQRQRHQQREQQQQRQKRRLTGSAVEIVEPKASTISTSSASSNVDVELQANEQQMRKEVAEHKF</sequence>
<organism evidence="3 4">
    <name type="scientific">Heterodera trifolii</name>
    <dbReference type="NCBI Taxonomy" id="157864"/>
    <lineage>
        <taxon>Eukaryota</taxon>
        <taxon>Metazoa</taxon>
        <taxon>Ecdysozoa</taxon>
        <taxon>Nematoda</taxon>
        <taxon>Chromadorea</taxon>
        <taxon>Rhabditida</taxon>
        <taxon>Tylenchina</taxon>
        <taxon>Tylenchomorpha</taxon>
        <taxon>Tylenchoidea</taxon>
        <taxon>Heteroderidae</taxon>
        <taxon>Heteroderinae</taxon>
        <taxon>Heterodera</taxon>
    </lineage>
</organism>
<evidence type="ECO:0000313" key="4">
    <source>
        <dbReference type="Proteomes" id="UP001620626"/>
    </source>
</evidence>
<evidence type="ECO:0000256" key="1">
    <source>
        <dbReference type="SAM" id="MobiDB-lite"/>
    </source>
</evidence>
<evidence type="ECO:0000313" key="3">
    <source>
        <dbReference type="EMBL" id="KAL3101429.1"/>
    </source>
</evidence>
<evidence type="ECO:0000256" key="2">
    <source>
        <dbReference type="SAM" id="Phobius"/>
    </source>
</evidence>
<keyword evidence="4" id="KW-1185">Reference proteome</keyword>
<feature type="region of interest" description="Disordered" evidence="1">
    <location>
        <begin position="1"/>
        <end position="26"/>
    </location>
</feature>